<name>A0ABQ8UXX7_9AGAR</name>
<comment type="caution">
    <text evidence="2">The sequence shown here is derived from an EMBL/GenBank/DDBJ whole genome shotgun (WGS) entry which is preliminary data.</text>
</comment>
<evidence type="ECO:0000313" key="3">
    <source>
        <dbReference type="Proteomes" id="UP001150217"/>
    </source>
</evidence>
<keyword evidence="3" id="KW-1185">Reference proteome</keyword>
<accession>A0ABQ8UXX7</accession>
<organism evidence="2 3">
    <name type="scientific">Lentinula lateritia</name>
    <dbReference type="NCBI Taxonomy" id="40482"/>
    <lineage>
        <taxon>Eukaryota</taxon>
        <taxon>Fungi</taxon>
        <taxon>Dikarya</taxon>
        <taxon>Basidiomycota</taxon>
        <taxon>Agaricomycotina</taxon>
        <taxon>Agaricomycetes</taxon>
        <taxon>Agaricomycetidae</taxon>
        <taxon>Agaricales</taxon>
        <taxon>Marasmiineae</taxon>
        <taxon>Omphalotaceae</taxon>
        <taxon>Lentinula</taxon>
    </lineage>
</organism>
<feature type="region of interest" description="Disordered" evidence="1">
    <location>
        <begin position="23"/>
        <end position="59"/>
    </location>
</feature>
<evidence type="ECO:0000313" key="2">
    <source>
        <dbReference type="EMBL" id="KAJ4465354.1"/>
    </source>
</evidence>
<gene>
    <name evidence="2" type="ORF">C8R41DRAFT_100681</name>
</gene>
<reference evidence="2" key="1">
    <citation type="submission" date="2022-08" db="EMBL/GenBank/DDBJ databases">
        <title>A Global Phylogenomic Analysis of the Shiitake Genus Lentinula.</title>
        <authorList>
            <consortium name="DOE Joint Genome Institute"/>
            <person name="Sierra-Patev S."/>
            <person name="Min B."/>
            <person name="Naranjo-Ortiz M."/>
            <person name="Looney B."/>
            <person name="Konkel Z."/>
            <person name="Slot J.C."/>
            <person name="Sakamoto Y."/>
            <person name="Steenwyk J.L."/>
            <person name="Rokas A."/>
            <person name="Carro J."/>
            <person name="Camarero S."/>
            <person name="Ferreira P."/>
            <person name="Molpeceres G."/>
            <person name="Ruiz-Duenas F.J."/>
            <person name="Serrano A."/>
            <person name="Henrissat B."/>
            <person name="Drula E."/>
            <person name="Hughes K.W."/>
            <person name="Mata J.L."/>
            <person name="Ishikawa N.K."/>
            <person name="Vargas-Isla R."/>
            <person name="Ushijima S."/>
            <person name="Smith C.A."/>
            <person name="Ahrendt S."/>
            <person name="Andreopoulos W."/>
            <person name="He G."/>
            <person name="Labutti K."/>
            <person name="Lipzen A."/>
            <person name="Ng V."/>
            <person name="Riley R."/>
            <person name="Sandor L."/>
            <person name="Barry K."/>
            <person name="Martinez A.T."/>
            <person name="Xiao Y."/>
            <person name="Gibbons J.G."/>
            <person name="Terashima K."/>
            <person name="Grigoriev I.V."/>
            <person name="Hibbett D.S."/>
        </authorList>
    </citation>
    <scope>NUCLEOTIDE SEQUENCE</scope>
    <source>
        <strain evidence="2">RHP3577 ss4</strain>
    </source>
</reference>
<proteinExistence type="predicted"/>
<dbReference type="Proteomes" id="UP001150217">
    <property type="component" value="Unassembled WGS sequence"/>
</dbReference>
<sequence length="291" mass="32729">MHQEIKSPVSDVEAFLTQTIAPFYDTPPDITKEGKSSRGGPSRGGRGRGRGAAATSNSEPQPNLRLRYIGLNTAFVRIDLPPIRDTLLRLQTFALSRLLAFHIVPIDTECHPFVVCLIYSTALDKDDITSRRMLYSIKQKLRDNNTVFSNLLAPLSKTAGSMQHKVHSFVSSMDIISTGYTAPRKGRNTSVWVLYAAPFAKGDSYRGVDDSEKTVRRYIASLTYKFIDIEENISINCWGEQTECSLCKLMEHHFSHAHSKRNPGLAPRNHIDACIREHREEAKKIKILSKI</sequence>
<dbReference type="EMBL" id="JANVFT010000128">
    <property type="protein sequence ID" value="KAJ4465354.1"/>
    <property type="molecule type" value="Genomic_DNA"/>
</dbReference>
<protein>
    <submittedName>
        <fullName evidence="2">Uncharacterized protein</fullName>
    </submittedName>
</protein>
<evidence type="ECO:0000256" key="1">
    <source>
        <dbReference type="SAM" id="MobiDB-lite"/>
    </source>
</evidence>